<sequence>MRKLWGNLLVGAVKMDIKKNDILEFKTGNVKVKILVTHVDHGISGETIEDVLGMPTGKFIHFSEFLFDKMVTDGILSKVGHHASGIHY</sequence>
<reference evidence="1" key="1">
    <citation type="journal article" date="2015" name="Nature">
        <title>Complex archaea that bridge the gap between prokaryotes and eukaryotes.</title>
        <authorList>
            <person name="Spang A."/>
            <person name="Saw J.H."/>
            <person name="Jorgensen S.L."/>
            <person name="Zaremba-Niedzwiedzka K."/>
            <person name="Martijn J."/>
            <person name="Lind A.E."/>
            <person name="van Eijk R."/>
            <person name="Schleper C."/>
            <person name="Guy L."/>
            <person name="Ettema T.J."/>
        </authorList>
    </citation>
    <scope>NUCLEOTIDE SEQUENCE</scope>
</reference>
<gene>
    <name evidence="1" type="ORF">LCGC14_0479810</name>
</gene>
<evidence type="ECO:0000313" key="1">
    <source>
        <dbReference type="EMBL" id="KKN65665.1"/>
    </source>
</evidence>
<comment type="caution">
    <text evidence="1">The sequence shown here is derived from an EMBL/GenBank/DDBJ whole genome shotgun (WGS) entry which is preliminary data.</text>
</comment>
<name>A0A0F9S9T2_9ZZZZ</name>
<dbReference type="EMBL" id="LAZR01000519">
    <property type="protein sequence ID" value="KKN65665.1"/>
    <property type="molecule type" value="Genomic_DNA"/>
</dbReference>
<protein>
    <submittedName>
        <fullName evidence="1">Uncharacterized protein</fullName>
    </submittedName>
</protein>
<proteinExistence type="predicted"/>
<organism evidence="1">
    <name type="scientific">marine sediment metagenome</name>
    <dbReference type="NCBI Taxonomy" id="412755"/>
    <lineage>
        <taxon>unclassified sequences</taxon>
        <taxon>metagenomes</taxon>
        <taxon>ecological metagenomes</taxon>
    </lineage>
</organism>
<dbReference type="AlphaFoldDB" id="A0A0F9S9T2"/>
<accession>A0A0F9S9T2</accession>